<keyword evidence="7" id="KW-0963">Cytoplasm</keyword>
<feature type="region of interest" description="Disordered" evidence="10">
    <location>
        <begin position="54"/>
        <end position="96"/>
    </location>
</feature>
<evidence type="ECO:0000256" key="8">
    <source>
        <dbReference type="ARBA" id="ARBA00022884"/>
    </source>
</evidence>
<comment type="subcellular location">
    <subcellularLocation>
        <location evidence="3">Cytoplasm</location>
    </subcellularLocation>
    <subcellularLocation>
        <location evidence="2">Nucleus</location>
    </subcellularLocation>
</comment>
<evidence type="ECO:0000256" key="2">
    <source>
        <dbReference type="ARBA" id="ARBA00004123"/>
    </source>
</evidence>
<sequence>MSRRAAAKEGSSSAYTSFQQKRRAQALDRQKNAREDKVQQLRTLALAAIQDDAEAMHEDTQQQPQNRQQQRHRRRGQQQQQQQELPQDTQLYGMDGVNPLQLGGSMMKAYFARQLMQPEWMSDIPQDLGSSWLVMPRPEGKRCLVISTGNYTYARSRTGALLLRFPSKLPGGGPGTSGGESCYCVLDCILQEQEQRIQHQHNQQQQQQRVGMDADMAPAGESTPSQPQQHSANGSSSSSSSGGCTFFIQDVLAWRGYSLVDCGAEFRLFWLASKLQEEAGGSSSSSSWSLDGGNPGPSHSHRFKLLPYWHATPDGLAAAARAGAAAAAAAAAAAGGCPGYVQDGVYLRHVEGHYSQGGGCTPLALLWKDAGCSRYLLDTDGDGVVPEFQQLVLAYQGPPTDGVATADEPPVVLGRLPQEFVQQMGPKLLRPGRLLRFSIRAGGLLFNADGSPAGADLAYEGPANQRRGRADVYTKVLFQWQARRQPLQLEALLAAAVAEQQQQGAGQQQGSSMADD</sequence>
<dbReference type="InterPro" id="IPR017336">
    <property type="entry name" value="Snurportin-1"/>
</dbReference>
<feature type="compositionally biased region" description="Basic and acidic residues" evidence="10">
    <location>
        <begin position="25"/>
        <end position="38"/>
    </location>
</feature>
<keyword evidence="6" id="KW-0813">Transport</keyword>
<name>A0ABY8TN44_TETOB</name>
<evidence type="ECO:0000313" key="12">
    <source>
        <dbReference type="EMBL" id="WIA09803.1"/>
    </source>
</evidence>
<dbReference type="EMBL" id="CP126208">
    <property type="protein sequence ID" value="WIA09803.1"/>
    <property type="molecule type" value="Genomic_DNA"/>
</dbReference>
<dbReference type="Pfam" id="PF21974">
    <property type="entry name" value="SPN1_m3Gcap_bd"/>
    <property type="match status" value="2"/>
</dbReference>
<dbReference type="Proteomes" id="UP001244341">
    <property type="component" value="Chromosome 1b"/>
</dbReference>
<feature type="compositionally biased region" description="Polar residues" evidence="10">
    <location>
        <begin position="10"/>
        <end position="19"/>
    </location>
</feature>
<organism evidence="12 13">
    <name type="scientific">Tetradesmus obliquus</name>
    <name type="common">Green alga</name>
    <name type="synonym">Acutodesmus obliquus</name>
    <dbReference type="NCBI Taxonomy" id="3088"/>
    <lineage>
        <taxon>Eukaryota</taxon>
        <taxon>Viridiplantae</taxon>
        <taxon>Chlorophyta</taxon>
        <taxon>core chlorophytes</taxon>
        <taxon>Chlorophyceae</taxon>
        <taxon>CS clade</taxon>
        <taxon>Sphaeropleales</taxon>
        <taxon>Scenedesmaceae</taxon>
        <taxon>Tetradesmus</taxon>
    </lineage>
</organism>
<feature type="domain" description="Snurportin-1 m3G cap-binding" evidence="11">
    <location>
        <begin position="216"/>
        <end position="285"/>
    </location>
</feature>
<evidence type="ECO:0000256" key="5">
    <source>
        <dbReference type="ARBA" id="ARBA00016034"/>
    </source>
</evidence>
<gene>
    <name evidence="12" type="ORF">OEZ85_009178</name>
</gene>
<evidence type="ECO:0000256" key="9">
    <source>
        <dbReference type="ARBA" id="ARBA00023242"/>
    </source>
</evidence>
<evidence type="ECO:0000256" key="3">
    <source>
        <dbReference type="ARBA" id="ARBA00004496"/>
    </source>
</evidence>
<dbReference type="CDD" id="cd09232">
    <property type="entry name" value="Snurportin-1_C"/>
    <property type="match status" value="1"/>
</dbReference>
<feature type="compositionally biased region" description="Polar residues" evidence="10">
    <location>
        <begin position="222"/>
        <end position="233"/>
    </location>
</feature>
<keyword evidence="13" id="KW-1185">Reference proteome</keyword>
<evidence type="ECO:0000313" key="13">
    <source>
        <dbReference type="Proteomes" id="UP001244341"/>
    </source>
</evidence>
<feature type="region of interest" description="Disordered" evidence="10">
    <location>
        <begin position="199"/>
        <end position="242"/>
    </location>
</feature>
<feature type="domain" description="Snurportin-1 m3G cap-binding" evidence="11">
    <location>
        <begin position="114"/>
        <end position="195"/>
    </location>
</feature>
<comment type="similarity">
    <text evidence="4">Belongs to the snurportin family.</text>
</comment>
<feature type="compositionally biased region" description="Low complexity" evidence="10">
    <location>
        <begin position="200"/>
        <end position="209"/>
    </location>
</feature>
<dbReference type="SUPFAM" id="SSF56091">
    <property type="entry name" value="DNA ligase/mRNA capping enzyme, catalytic domain"/>
    <property type="match status" value="1"/>
</dbReference>
<protein>
    <recommendedName>
        <fullName evidence="5">Snurportin-1</fullName>
    </recommendedName>
</protein>
<keyword evidence="8" id="KW-0694">RNA-binding</keyword>
<reference evidence="12 13" key="1">
    <citation type="submission" date="2023-05" db="EMBL/GenBank/DDBJ databases">
        <title>A 100% complete, gapless, phased diploid assembly of the Scenedesmus obliquus UTEX 3031 genome.</title>
        <authorList>
            <person name="Biondi T.C."/>
            <person name="Hanschen E.R."/>
            <person name="Kwon T."/>
            <person name="Eng W."/>
            <person name="Kruse C.P.S."/>
            <person name="Koehler S.I."/>
            <person name="Kunde Y."/>
            <person name="Gleasner C.D."/>
            <person name="You Mak K.T."/>
            <person name="Polle J."/>
            <person name="Hovde B.T."/>
            <person name="Starkenburg S.R."/>
        </authorList>
    </citation>
    <scope>NUCLEOTIDE SEQUENCE [LARGE SCALE GENOMIC DNA]</scope>
    <source>
        <strain evidence="12 13">DOE0152z</strain>
    </source>
</reference>
<evidence type="ECO:0000259" key="11">
    <source>
        <dbReference type="Pfam" id="PF21974"/>
    </source>
</evidence>
<comment type="function">
    <text evidence="1">Functions as an U snRNP-specific nuclear import adapter. Involved in the trimethylguanosine (m3G)-cap-dependent nuclear import of U snRNPs. Binds specifically to the terminal m3G-cap U snRNAs.</text>
</comment>
<dbReference type="InterPro" id="IPR047857">
    <property type="entry name" value="Snurportin1_C"/>
</dbReference>
<proteinExistence type="inferred from homology"/>
<evidence type="ECO:0000256" key="4">
    <source>
        <dbReference type="ARBA" id="ARBA00007540"/>
    </source>
</evidence>
<evidence type="ECO:0000256" key="7">
    <source>
        <dbReference type="ARBA" id="ARBA00022490"/>
    </source>
</evidence>
<keyword evidence="9" id="KW-0539">Nucleus</keyword>
<dbReference type="Gene3D" id="3.30.470.30">
    <property type="entry name" value="DNA ligase/mRNA capping enzyme"/>
    <property type="match status" value="1"/>
</dbReference>
<dbReference type="PANTHER" id="PTHR13403:SF6">
    <property type="entry name" value="SNURPORTIN-1"/>
    <property type="match status" value="1"/>
</dbReference>
<dbReference type="PANTHER" id="PTHR13403">
    <property type="entry name" value="SNURPORTIN1 RNUT1 PROTEIN RNA, U TRANSPORTER 1"/>
    <property type="match status" value="1"/>
</dbReference>
<evidence type="ECO:0000256" key="6">
    <source>
        <dbReference type="ARBA" id="ARBA00022448"/>
    </source>
</evidence>
<evidence type="ECO:0000256" key="10">
    <source>
        <dbReference type="SAM" id="MobiDB-lite"/>
    </source>
</evidence>
<accession>A0ABY8TN44</accession>
<evidence type="ECO:0000256" key="1">
    <source>
        <dbReference type="ARBA" id="ARBA00003975"/>
    </source>
</evidence>
<feature type="region of interest" description="Disordered" evidence="10">
    <location>
        <begin position="1"/>
        <end position="38"/>
    </location>
</feature>